<gene>
    <name evidence="2" type="ORF">S01H1_41134</name>
</gene>
<evidence type="ECO:0000313" key="2">
    <source>
        <dbReference type="EMBL" id="GAG11454.1"/>
    </source>
</evidence>
<accession>X0V051</accession>
<reference evidence="2" key="1">
    <citation type="journal article" date="2014" name="Front. Microbiol.">
        <title>High frequency of phylogenetically diverse reductive dehalogenase-homologous genes in deep subseafloor sedimentary metagenomes.</title>
        <authorList>
            <person name="Kawai M."/>
            <person name="Futagami T."/>
            <person name="Toyoda A."/>
            <person name="Takaki Y."/>
            <person name="Nishi S."/>
            <person name="Hori S."/>
            <person name="Arai W."/>
            <person name="Tsubouchi T."/>
            <person name="Morono Y."/>
            <person name="Uchiyama I."/>
            <person name="Ito T."/>
            <person name="Fujiyama A."/>
            <person name="Inagaki F."/>
            <person name="Takami H."/>
        </authorList>
    </citation>
    <scope>NUCLEOTIDE SEQUENCE</scope>
    <source>
        <strain evidence="2">Expedition CK06-06</strain>
    </source>
</reference>
<name>X0V051_9ZZZZ</name>
<feature type="coiled-coil region" evidence="1">
    <location>
        <begin position="54"/>
        <end position="81"/>
    </location>
</feature>
<dbReference type="EMBL" id="BARS01026069">
    <property type="protein sequence ID" value="GAG11454.1"/>
    <property type="molecule type" value="Genomic_DNA"/>
</dbReference>
<keyword evidence="1" id="KW-0175">Coiled coil</keyword>
<protein>
    <submittedName>
        <fullName evidence="2">Uncharacterized protein</fullName>
    </submittedName>
</protein>
<dbReference type="AlphaFoldDB" id="X0V051"/>
<comment type="caution">
    <text evidence="2">The sequence shown here is derived from an EMBL/GenBank/DDBJ whole genome shotgun (WGS) entry which is preliminary data.</text>
</comment>
<organism evidence="2">
    <name type="scientific">marine sediment metagenome</name>
    <dbReference type="NCBI Taxonomy" id="412755"/>
    <lineage>
        <taxon>unclassified sequences</taxon>
        <taxon>metagenomes</taxon>
        <taxon>ecological metagenomes</taxon>
    </lineage>
</organism>
<sequence length="144" mass="16608">MEMKYLSDGRKVAVIGTLNNTETIVQEIFVTKDGADIPSGENFTVKSLHDEPVMSWEKKQEAKLEKRIKDLERRKEIADKECYQSQSKLKAYGEIVKSTRKMIDLLPESELKTFSLFITGSAMYFVLDRYDITEPARMIDSVYP</sequence>
<evidence type="ECO:0000256" key="1">
    <source>
        <dbReference type="SAM" id="Coils"/>
    </source>
</evidence>
<proteinExistence type="predicted"/>
<feature type="non-terminal residue" evidence="2">
    <location>
        <position position="144"/>
    </location>
</feature>